<proteinExistence type="predicted"/>
<feature type="transmembrane region" description="Helical" evidence="2">
    <location>
        <begin position="155"/>
        <end position="177"/>
    </location>
</feature>
<dbReference type="PANTHER" id="PTHR37544">
    <property type="entry name" value="SPRAY-RELATED"/>
    <property type="match status" value="1"/>
</dbReference>
<feature type="transmembrane region" description="Helical" evidence="2">
    <location>
        <begin position="50"/>
        <end position="71"/>
    </location>
</feature>
<sequence length="619" mass="67196">SLFSATGVGSPPTPFSSGEAPTSSKAFRGSTHLIPTPPTQNNRRKKYVPVAFWLPVAIGIPLVLLGLGVALETLTLPKGFAVPSRNVFSLFSTQFLLAFFPGMLILPNGHLWRSSDWKLRLYQPYIAMSRGNARAEESVLPFWSMLRALQYNHRVIFWSSLLATSTYLYQSLAGSILQLQTRNKIDYAQAQSIRSLGLDPDVSQLNAFAAAAGFVQAAVFDDLGDPPFIKGGWSTAQFVFPTDTGLNGSMTVNTTGIRSNANCSNPVMSLTSGVISSRSIDGCTANVTFDPSVSEQQYGVAVGCPDASPDISFAPVVFWFFQSQTDGTPEVRTIFCEPSMELFYVSAAADLTSGRLTGVTIINKYTSANNISGPPINGIPYNAVIFENNTNPFIQARATAIHFGVPGAIFHAALQNQKGLQSIFDLPNGFLNLTSTIYSNSHWFFEYGSSILLIDVRCLAINSPRSPVPGHILAFLLSATGFLGVFLQLISRRQRRDLYLTAPPGTTAAALALTARSGFGDLLLPYDDLATMKKKLDGLRFRLDKRTGAIVADAYNDSADDAPLRGPDDAKMSLLHNRREAHIRSWAEGEGTSSTQLESEMKLEVAEANPASWKRETSD</sequence>
<keyword evidence="2" id="KW-0472">Membrane</keyword>
<feature type="transmembrane region" description="Helical" evidence="2">
    <location>
        <begin position="472"/>
        <end position="490"/>
    </location>
</feature>
<protein>
    <submittedName>
        <fullName evidence="3">Uncharacterized protein</fullName>
    </submittedName>
</protein>
<feature type="compositionally biased region" description="Polar residues" evidence="1">
    <location>
        <begin position="15"/>
        <end position="25"/>
    </location>
</feature>
<evidence type="ECO:0000256" key="1">
    <source>
        <dbReference type="SAM" id="MobiDB-lite"/>
    </source>
</evidence>
<dbReference type="Proteomes" id="UP001219525">
    <property type="component" value="Unassembled WGS sequence"/>
</dbReference>
<dbReference type="EMBL" id="JARJCW010000057">
    <property type="protein sequence ID" value="KAJ7201905.1"/>
    <property type="molecule type" value="Genomic_DNA"/>
</dbReference>
<dbReference type="Pfam" id="PF11915">
    <property type="entry name" value="DUF3433"/>
    <property type="match status" value="1"/>
</dbReference>
<feature type="region of interest" description="Disordered" evidence="1">
    <location>
        <begin position="1"/>
        <end position="40"/>
    </location>
</feature>
<feature type="region of interest" description="Disordered" evidence="1">
    <location>
        <begin position="585"/>
        <end position="619"/>
    </location>
</feature>
<comment type="caution">
    <text evidence="3">The sequence shown here is derived from an EMBL/GenBank/DDBJ whole genome shotgun (WGS) entry which is preliminary data.</text>
</comment>
<evidence type="ECO:0000313" key="3">
    <source>
        <dbReference type="EMBL" id="KAJ7201905.1"/>
    </source>
</evidence>
<evidence type="ECO:0000256" key="2">
    <source>
        <dbReference type="SAM" id="Phobius"/>
    </source>
</evidence>
<feature type="non-terminal residue" evidence="3">
    <location>
        <position position="619"/>
    </location>
</feature>
<accession>A0AAD6V4E6</accession>
<evidence type="ECO:0000313" key="4">
    <source>
        <dbReference type="Proteomes" id="UP001219525"/>
    </source>
</evidence>
<keyword evidence="4" id="KW-1185">Reference proteome</keyword>
<name>A0AAD6V4E6_9AGAR</name>
<keyword evidence="2" id="KW-0812">Transmembrane</keyword>
<dbReference type="InterPro" id="IPR021840">
    <property type="entry name" value="DUF3433"/>
</dbReference>
<feature type="transmembrane region" description="Helical" evidence="2">
    <location>
        <begin position="91"/>
        <end position="112"/>
    </location>
</feature>
<organism evidence="3 4">
    <name type="scientific">Mycena pura</name>
    <dbReference type="NCBI Taxonomy" id="153505"/>
    <lineage>
        <taxon>Eukaryota</taxon>
        <taxon>Fungi</taxon>
        <taxon>Dikarya</taxon>
        <taxon>Basidiomycota</taxon>
        <taxon>Agaricomycotina</taxon>
        <taxon>Agaricomycetes</taxon>
        <taxon>Agaricomycetidae</taxon>
        <taxon>Agaricales</taxon>
        <taxon>Marasmiineae</taxon>
        <taxon>Mycenaceae</taxon>
        <taxon>Mycena</taxon>
    </lineage>
</organism>
<gene>
    <name evidence="3" type="ORF">GGX14DRAFT_464200</name>
</gene>
<dbReference type="AlphaFoldDB" id="A0AAD6V4E6"/>
<reference evidence="3" key="1">
    <citation type="submission" date="2023-03" db="EMBL/GenBank/DDBJ databases">
        <title>Massive genome expansion in bonnet fungi (Mycena s.s.) driven by repeated elements and novel gene families across ecological guilds.</title>
        <authorList>
            <consortium name="Lawrence Berkeley National Laboratory"/>
            <person name="Harder C.B."/>
            <person name="Miyauchi S."/>
            <person name="Viragh M."/>
            <person name="Kuo A."/>
            <person name="Thoen E."/>
            <person name="Andreopoulos B."/>
            <person name="Lu D."/>
            <person name="Skrede I."/>
            <person name="Drula E."/>
            <person name="Henrissat B."/>
            <person name="Morin E."/>
            <person name="Kohler A."/>
            <person name="Barry K."/>
            <person name="LaButti K."/>
            <person name="Morin E."/>
            <person name="Salamov A."/>
            <person name="Lipzen A."/>
            <person name="Mereny Z."/>
            <person name="Hegedus B."/>
            <person name="Baldrian P."/>
            <person name="Stursova M."/>
            <person name="Weitz H."/>
            <person name="Taylor A."/>
            <person name="Grigoriev I.V."/>
            <person name="Nagy L.G."/>
            <person name="Martin F."/>
            <person name="Kauserud H."/>
        </authorList>
    </citation>
    <scope>NUCLEOTIDE SEQUENCE</scope>
    <source>
        <strain evidence="3">9144</strain>
    </source>
</reference>
<dbReference type="PANTHER" id="PTHR37544:SF3">
    <property type="entry name" value="SPRAY"/>
    <property type="match status" value="1"/>
</dbReference>
<keyword evidence="2" id="KW-1133">Transmembrane helix</keyword>